<evidence type="ECO:0000256" key="4">
    <source>
        <dbReference type="ARBA" id="ARBA00022723"/>
    </source>
</evidence>
<feature type="region of interest" description="Disordered" evidence="9">
    <location>
        <begin position="113"/>
        <end position="164"/>
    </location>
</feature>
<keyword evidence="3" id="KW-0808">Transferase</keyword>
<evidence type="ECO:0000313" key="11">
    <source>
        <dbReference type="EMBL" id="KZV92144.1"/>
    </source>
</evidence>
<organism evidence="11 12">
    <name type="scientific">Exidia glandulosa HHB12029</name>
    <dbReference type="NCBI Taxonomy" id="1314781"/>
    <lineage>
        <taxon>Eukaryota</taxon>
        <taxon>Fungi</taxon>
        <taxon>Dikarya</taxon>
        <taxon>Basidiomycota</taxon>
        <taxon>Agaricomycotina</taxon>
        <taxon>Agaricomycetes</taxon>
        <taxon>Auriculariales</taxon>
        <taxon>Exidiaceae</taxon>
        <taxon>Exidia</taxon>
    </lineage>
</organism>
<evidence type="ECO:0000256" key="1">
    <source>
        <dbReference type="ARBA" id="ARBA00001798"/>
    </source>
</evidence>
<dbReference type="OrthoDB" id="9977870at2759"/>
<dbReference type="GO" id="GO:0061630">
    <property type="term" value="F:ubiquitin protein ligase activity"/>
    <property type="evidence" value="ECO:0007669"/>
    <property type="project" value="UniProtKB-EC"/>
</dbReference>
<keyword evidence="6" id="KW-0863">Zinc-finger</keyword>
<dbReference type="GO" id="GO:0008270">
    <property type="term" value="F:zinc ion binding"/>
    <property type="evidence" value="ECO:0007669"/>
    <property type="project" value="UniProtKB-KW"/>
</dbReference>
<dbReference type="SMART" id="SM00647">
    <property type="entry name" value="IBR"/>
    <property type="match status" value="2"/>
</dbReference>
<keyword evidence="7" id="KW-0833">Ubl conjugation pathway</keyword>
<dbReference type="Pfam" id="PF01485">
    <property type="entry name" value="IBR"/>
    <property type="match status" value="2"/>
</dbReference>
<evidence type="ECO:0000256" key="9">
    <source>
        <dbReference type="SAM" id="MobiDB-lite"/>
    </source>
</evidence>
<dbReference type="PROSITE" id="PS51873">
    <property type="entry name" value="TRIAD"/>
    <property type="match status" value="1"/>
</dbReference>
<proteinExistence type="predicted"/>
<dbReference type="EC" id="2.3.2.31" evidence="2"/>
<dbReference type="InParanoid" id="A0A165HLG8"/>
<gene>
    <name evidence="11" type="ORF">EXIGLDRAFT_769227</name>
</gene>
<dbReference type="PANTHER" id="PTHR11685">
    <property type="entry name" value="RBR FAMILY RING FINGER AND IBR DOMAIN-CONTAINING"/>
    <property type="match status" value="1"/>
</dbReference>
<protein>
    <recommendedName>
        <fullName evidence="2">RBR-type E3 ubiquitin transferase</fullName>
        <ecNumber evidence="2">2.3.2.31</ecNumber>
    </recommendedName>
</protein>
<feature type="compositionally biased region" description="Low complexity" evidence="9">
    <location>
        <begin position="113"/>
        <end position="137"/>
    </location>
</feature>
<name>A0A165HLG8_EXIGL</name>
<evidence type="ECO:0000256" key="3">
    <source>
        <dbReference type="ARBA" id="ARBA00022679"/>
    </source>
</evidence>
<dbReference type="GO" id="GO:0016567">
    <property type="term" value="P:protein ubiquitination"/>
    <property type="evidence" value="ECO:0007669"/>
    <property type="project" value="InterPro"/>
</dbReference>
<evidence type="ECO:0000256" key="6">
    <source>
        <dbReference type="ARBA" id="ARBA00022771"/>
    </source>
</evidence>
<feature type="domain" description="RING-type" evidence="10">
    <location>
        <begin position="191"/>
        <end position="381"/>
    </location>
</feature>
<dbReference type="Gene3D" id="1.20.120.1750">
    <property type="match status" value="1"/>
</dbReference>
<evidence type="ECO:0000259" key="10">
    <source>
        <dbReference type="PROSITE" id="PS51873"/>
    </source>
</evidence>
<dbReference type="InterPro" id="IPR031127">
    <property type="entry name" value="E3_UB_ligase_RBR"/>
</dbReference>
<keyword evidence="4" id="KW-0479">Metal-binding</keyword>
<dbReference type="STRING" id="1314781.A0A165HLG8"/>
<dbReference type="EMBL" id="KV426013">
    <property type="protein sequence ID" value="KZV92144.1"/>
    <property type="molecule type" value="Genomic_DNA"/>
</dbReference>
<keyword evidence="5" id="KW-0677">Repeat</keyword>
<evidence type="ECO:0000256" key="5">
    <source>
        <dbReference type="ARBA" id="ARBA00022737"/>
    </source>
</evidence>
<dbReference type="CDD" id="cd22584">
    <property type="entry name" value="Rcat_RBR_unk"/>
    <property type="match status" value="1"/>
</dbReference>
<evidence type="ECO:0000256" key="7">
    <source>
        <dbReference type="ARBA" id="ARBA00022786"/>
    </source>
</evidence>
<reference evidence="11 12" key="1">
    <citation type="journal article" date="2016" name="Mol. Biol. Evol.">
        <title>Comparative Genomics of Early-Diverging Mushroom-Forming Fungi Provides Insights into the Origins of Lignocellulose Decay Capabilities.</title>
        <authorList>
            <person name="Nagy L.G."/>
            <person name="Riley R."/>
            <person name="Tritt A."/>
            <person name="Adam C."/>
            <person name="Daum C."/>
            <person name="Floudas D."/>
            <person name="Sun H."/>
            <person name="Yadav J.S."/>
            <person name="Pangilinan J."/>
            <person name="Larsson K.H."/>
            <person name="Matsuura K."/>
            <person name="Barry K."/>
            <person name="Labutti K."/>
            <person name="Kuo R."/>
            <person name="Ohm R.A."/>
            <person name="Bhattacharya S.S."/>
            <person name="Shirouzu T."/>
            <person name="Yoshinaga Y."/>
            <person name="Martin F.M."/>
            <person name="Grigoriev I.V."/>
            <person name="Hibbett D.S."/>
        </authorList>
    </citation>
    <scope>NUCLEOTIDE SEQUENCE [LARGE SCALE GENOMIC DNA]</scope>
    <source>
        <strain evidence="11 12">HHB12029</strain>
    </source>
</reference>
<dbReference type="Proteomes" id="UP000077266">
    <property type="component" value="Unassembled WGS sequence"/>
</dbReference>
<dbReference type="InterPro" id="IPR002867">
    <property type="entry name" value="IBR_dom"/>
</dbReference>
<sequence>MISSKDFQHTAAGPDDVPFTEDLGFDLAALDRQLIAFALGDVEDVVNSRKGKRRIDAGLTDEELAFALYAQELEDRQVAYGLAAALSGDADLIAQIEEEERVARRDRELALAAARGEPLPRAQAAPTTAPRSPARSAIHSGTQTPVRSPERRPYPSQHSAIPPHSISHVLSPASSHILVDEEIEDKPGSTSNIECTACGSRIRGRSTRAPCNHAYDAACIADLFQASMTDESLFPPRCCGQEITLSSVRNLLRVELVQRFEAKAVELRTLRRVYCPNASCSRFLGAQTDPDKPAAIVCPACHTTACSACTGAHAEGVTCAQNADAQPILELAREEGWQRCPGCKRFIELETGCYHMTCICRTHFCYVCAEIWKNCDCPQWEESRLLTAAHERVAHEVGRRRFQPEAAPQQARIFEVAEELRRNHECDHHSTRFLRGSHYQCQTCYWQADQYILECRDCYRRICRRCKHNRF</sequence>
<evidence type="ECO:0000256" key="8">
    <source>
        <dbReference type="ARBA" id="ARBA00022833"/>
    </source>
</evidence>
<dbReference type="InterPro" id="IPR044066">
    <property type="entry name" value="TRIAD_supradom"/>
</dbReference>
<evidence type="ECO:0000256" key="2">
    <source>
        <dbReference type="ARBA" id="ARBA00012251"/>
    </source>
</evidence>
<keyword evidence="12" id="KW-1185">Reference proteome</keyword>
<accession>A0A165HLG8</accession>
<dbReference type="SUPFAM" id="SSF57850">
    <property type="entry name" value="RING/U-box"/>
    <property type="match status" value="2"/>
</dbReference>
<comment type="catalytic activity">
    <reaction evidence="1">
        <text>[E2 ubiquitin-conjugating enzyme]-S-ubiquitinyl-L-cysteine + [acceptor protein]-L-lysine = [E2 ubiquitin-conjugating enzyme]-L-cysteine + [acceptor protein]-N(6)-ubiquitinyl-L-lysine.</text>
        <dbReference type="EC" id="2.3.2.31"/>
    </reaction>
</comment>
<keyword evidence="8" id="KW-0862">Zinc</keyword>
<dbReference type="AlphaFoldDB" id="A0A165HLG8"/>
<evidence type="ECO:0000313" key="12">
    <source>
        <dbReference type="Proteomes" id="UP000077266"/>
    </source>
</evidence>